<dbReference type="SMART" id="SM00481">
    <property type="entry name" value="POLIIIAc"/>
    <property type="match status" value="1"/>
</dbReference>
<dbReference type="InterPro" id="IPR003141">
    <property type="entry name" value="Pol/His_phosphatase_N"/>
</dbReference>
<dbReference type="STRING" id="1121409.SAMN02745124_03758"/>
<dbReference type="SUPFAM" id="SSF89550">
    <property type="entry name" value="PHP domain-like"/>
    <property type="match status" value="1"/>
</dbReference>
<dbReference type="InterPro" id="IPR004013">
    <property type="entry name" value="PHP_dom"/>
</dbReference>
<dbReference type="Gene3D" id="1.10.150.650">
    <property type="match status" value="1"/>
</dbReference>
<keyword evidence="3" id="KW-1185">Reference proteome</keyword>
<dbReference type="Pfam" id="PF02811">
    <property type="entry name" value="PHP"/>
    <property type="match status" value="1"/>
</dbReference>
<reference evidence="2 3" key="1">
    <citation type="submission" date="2016-11" db="EMBL/GenBank/DDBJ databases">
        <authorList>
            <person name="Jaros S."/>
            <person name="Januszkiewicz K."/>
            <person name="Wedrychowicz H."/>
        </authorList>
    </citation>
    <scope>NUCLEOTIDE SEQUENCE [LARGE SCALE GENOMIC DNA]</scope>
    <source>
        <strain evidence="2 3">DSM 9705</strain>
    </source>
</reference>
<protein>
    <recommendedName>
        <fullName evidence="1">Polymerase/histidinol phosphatase N-terminal domain-containing protein</fullName>
    </recommendedName>
</protein>
<proteinExistence type="predicted"/>
<name>A0A1M5Y9I9_9BACT</name>
<feature type="domain" description="Polymerase/histidinol phosphatase N-terminal" evidence="1">
    <location>
        <begin position="5"/>
        <end position="70"/>
    </location>
</feature>
<dbReference type="AlphaFoldDB" id="A0A1M5Y9I9"/>
<dbReference type="InterPro" id="IPR016195">
    <property type="entry name" value="Pol/histidinol_Pase-like"/>
</dbReference>
<dbReference type="CDD" id="cd07438">
    <property type="entry name" value="PHP_HisPPase_AMP"/>
    <property type="match status" value="1"/>
</dbReference>
<evidence type="ECO:0000259" key="1">
    <source>
        <dbReference type="SMART" id="SM00481"/>
    </source>
</evidence>
<evidence type="ECO:0000313" key="2">
    <source>
        <dbReference type="EMBL" id="SHI08508.1"/>
    </source>
</evidence>
<dbReference type="PANTHER" id="PTHR42924">
    <property type="entry name" value="EXONUCLEASE"/>
    <property type="match status" value="1"/>
</dbReference>
<organism evidence="2 3">
    <name type="scientific">Desulfofustis glycolicus DSM 9705</name>
    <dbReference type="NCBI Taxonomy" id="1121409"/>
    <lineage>
        <taxon>Bacteria</taxon>
        <taxon>Pseudomonadati</taxon>
        <taxon>Thermodesulfobacteriota</taxon>
        <taxon>Desulfobulbia</taxon>
        <taxon>Desulfobulbales</taxon>
        <taxon>Desulfocapsaceae</taxon>
        <taxon>Desulfofustis</taxon>
    </lineage>
</organism>
<dbReference type="GO" id="GO:0004534">
    <property type="term" value="F:5'-3' RNA exonuclease activity"/>
    <property type="evidence" value="ECO:0007669"/>
    <property type="project" value="TreeGrafter"/>
</dbReference>
<gene>
    <name evidence="2" type="ORF">SAMN02745124_03758</name>
</gene>
<accession>A0A1M5Y9I9</accession>
<dbReference type="EMBL" id="FQXS01000030">
    <property type="protein sequence ID" value="SHI08508.1"/>
    <property type="molecule type" value="Genomic_DNA"/>
</dbReference>
<dbReference type="Proteomes" id="UP000184139">
    <property type="component" value="Unassembled WGS sequence"/>
</dbReference>
<dbReference type="GO" id="GO:0035312">
    <property type="term" value="F:5'-3' DNA exonuclease activity"/>
    <property type="evidence" value="ECO:0007669"/>
    <property type="project" value="TreeGrafter"/>
</dbReference>
<dbReference type="Gene3D" id="3.20.20.140">
    <property type="entry name" value="Metal-dependent hydrolases"/>
    <property type="match status" value="1"/>
</dbReference>
<evidence type="ECO:0000313" key="3">
    <source>
        <dbReference type="Proteomes" id="UP000184139"/>
    </source>
</evidence>
<dbReference type="PANTHER" id="PTHR42924:SF3">
    <property type="entry name" value="POLYMERASE_HISTIDINOL PHOSPHATASE N-TERMINAL DOMAIN-CONTAINING PROTEIN"/>
    <property type="match status" value="1"/>
</dbReference>
<dbReference type="InterPro" id="IPR052018">
    <property type="entry name" value="PHP_domain"/>
</dbReference>
<sequence>MGSMLDLHLHSSHSDGTMTPEALVEMAHGRGLVLVSITDHDTVSGTGEALAAGRRHGVRVISGLELSVSWRDYHLHLLAYDFDWQNDALQSGLRVLQEARAQRNGKIIDKLVSLGLPVSEEALRTFTGGGQTGRPHIARLLVAKRVVGSIDQAFAGYLRKGACAYVSRYVFPADQACTLIHGAGGIAVLAHPGQLALPQDELAGLLGELKEQGLDGLETFYPTQRGKQLRQLRALADRFQLLETGGSDYHGDIRPGTRMAGGPDFRVPGEILAGLQHRWETDEQQSVGSKSQ</sequence>